<proteinExistence type="predicted"/>
<evidence type="ECO:0000259" key="8">
    <source>
        <dbReference type="Pfam" id="PF11600"/>
    </source>
</evidence>
<evidence type="ECO:0000256" key="6">
    <source>
        <dbReference type="ARBA" id="ARBA00023242"/>
    </source>
</evidence>
<keyword evidence="2" id="KW-0235">DNA replication</keyword>
<dbReference type="OrthoDB" id="79480at2759"/>
<dbReference type="AlphaFoldDB" id="A0A9Q0MNN7"/>
<sequence>MSQKSSERSPNVSVTSKGKKLIQARLPFKSLASTPKGGADVLDTSESRKRKLSTIHDESRSIKLCKLSGAKENEVTVLETVDLVEDDIVMIDNGKHSTVDQINEEIKEPTKNVTEKETPLRRSNRKTESELPKKVLIKIPSAKKKKSNERVSKVSTVTKLDEDEDDDVIAIDSEENSIISVDGVEEKEKNSNENDDIILLDDNSSTSDNLESEVRKMADVDLTVKCDNVPKLVNSTTDVEHDEAQKEAQVSTDEAASLKKEEIIATTVTANDVVAESDVIKETMETSKADVAVDDEKEVPSSSNATEKDSDSEMDVDEQQPTESDKIVDDKPTDADSDQSKITTPISLKRSRKLVQSSSPAATPKTPTLKTSDNKSLTPKQLQKKLESEQKRLAKEKAKEERDRKIQEAKEERERKIQEAKEERERKLQEEREQKQKERDEKERQKKKERDDKEEQKRKEREDKEEQRRREKEEREKKKQAEIDAKNEEKRQKEEEKVAREEAEMKKKRKEAEAFTKFFARKSNRAAEPEKVDADNDEVKLNFMPFRVKPDMRLAPIVRRKLSSSSKQKFDDDVLHSTQEGSETDLYVQSLRNGRHVSQKQGKTWKQEDNSDDVMIIDDLEGAVPIEETSAIQKYRAKFFKFEENRRPPYYGTWQKKSSVIKPRNPFATDSKFFDYEIDSDDEWEDEEPGESLHGSDDEKDKESDDDYDIDNEFFVPHGHLSDEELANNGEIDDDNSPDTQKAKLKIMQKVFSDEMKKKTEKIKPRLVGLIWQNKDGSQPQLCPDVIWEMLQMRAMIFNGPTVVIPIVKTPEKGDTVDENNEAKKGSVVKKRIKLTDESVTDLIRLVHGNTNSSEFLSKEFRAFTAEKNGDNEKSQEFSLASIRQKIKELAEWKPCPEEGALLNKYCWYVSVEQRERNNMLSLPMKNDWSYILTPKTKLKNDTKKTKENDKSKKQSEPNDEPPASTKKPESKLGNIAKFTKVLSEDDKKKNFSIPIQESGEIASPKSKSDIEPSPKPAKKRVNLLMSVPRDQEIPVQTKNSLISQFLSSTKPKKETTVNDEPICID</sequence>
<feature type="region of interest" description="Disordered" evidence="7">
    <location>
        <begin position="276"/>
        <end position="533"/>
    </location>
</feature>
<evidence type="ECO:0000256" key="5">
    <source>
        <dbReference type="ARBA" id="ARBA00023204"/>
    </source>
</evidence>
<dbReference type="GO" id="GO:0006281">
    <property type="term" value="P:DNA repair"/>
    <property type="evidence" value="ECO:0007669"/>
    <property type="project" value="UniProtKB-KW"/>
</dbReference>
<evidence type="ECO:0000259" key="9">
    <source>
        <dbReference type="Pfam" id="PF12253"/>
    </source>
</evidence>
<feature type="compositionally biased region" description="Basic and acidic residues" evidence="7">
    <location>
        <begin position="278"/>
        <end position="288"/>
    </location>
</feature>
<dbReference type="GO" id="GO:0006260">
    <property type="term" value="P:DNA replication"/>
    <property type="evidence" value="ECO:0007669"/>
    <property type="project" value="UniProtKB-KW"/>
</dbReference>
<feature type="region of interest" description="Disordered" evidence="7">
    <location>
        <begin position="990"/>
        <end position="1019"/>
    </location>
</feature>
<evidence type="ECO:0000256" key="2">
    <source>
        <dbReference type="ARBA" id="ARBA00022705"/>
    </source>
</evidence>
<keyword evidence="3" id="KW-0227">DNA damage</keyword>
<evidence type="ECO:0000256" key="3">
    <source>
        <dbReference type="ARBA" id="ARBA00022763"/>
    </source>
</evidence>
<dbReference type="GO" id="GO:0006334">
    <property type="term" value="P:nucleosome assembly"/>
    <property type="evidence" value="ECO:0007669"/>
    <property type="project" value="TreeGrafter"/>
</dbReference>
<dbReference type="InterPro" id="IPR022043">
    <property type="entry name" value="CAF1A_DD"/>
</dbReference>
<dbReference type="InterPro" id="IPR021644">
    <property type="entry name" value="CAF-1_p150_acidic"/>
</dbReference>
<comment type="subcellular location">
    <subcellularLocation>
        <location evidence="1">Nucleus</location>
    </subcellularLocation>
</comment>
<feature type="compositionally biased region" description="Low complexity" evidence="7">
    <location>
        <begin position="357"/>
        <end position="371"/>
    </location>
</feature>
<feature type="region of interest" description="Disordered" evidence="7">
    <location>
        <begin position="26"/>
        <end position="55"/>
    </location>
</feature>
<reference evidence="10" key="1">
    <citation type="submission" date="2022-07" db="EMBL/GenBank/DDBJ databases">
        <authorList>
            <person name="Trinca V."/>
            <person name="Uliana J.V.C."/>
            <person name="Torres T.T."/>
            <person name="Ward R.J."/>
            <person name="Monesi N."/>
        </authorList>
    </citation>
    <scope>NUCLEOTIDE SEQUENCE</scope>
    <source>
        <strain evidence="10">HSMRA1968</strain>
        <tissue evidence="10">Whole embryos</tissue>
    </source>
</reference>
<feature type="domain" description="Chromatin assembly factor 1 p150 subunit acidic region" evidence="8">
    <location>
        <begin position="414"/>
        <end position="553"/>
    </location>
</feature>
<dbReference type="EMBL" id="WJQU01000004">
    <property type="protein sequence ID" value="KAJ6635300.1"/>
    <property type="molecule type" value="Genomic_DNA"/>
</dbReference>
<name>A0A9Q0MNN7_9DIPT</name>
<feature type="region of interest" description="Disordered" evidence="7">
    <location>
        <begin position="561"/>
        <end position="582"/>
    </location>
</feature>
<keyword evidence="5" id="KW-0234">DNA repair</keyword>
<feature type="compositionally biased region" description="Basic and acidic residues" evidence="7">
    <location>
        <begin position="384"/>
        <end position="514"/>
    </location>
</feature>
<evidence type="ECO:0000256" key="4">
    <source>
        <dbReference type="ARBA" id="ARBA00023186"/>
    </source>
</evidence>
<dbReference type="CDD" id="cd06503">
    <property type="entry name" value="ATP-synt_Fo_b"/>
    <property type="match status" value="1"/>
</dbReference>
<organism evidence="10 11">
    <name type="scientific">Pseudolycoriella hygida</name>
    <dbReference type="NCBI Taxonomy" id="35572"/>
    <lineage>
        <taxon>Eukaryota</taxon>
        <taxon>Metazoa</taxon>
        <taxon>Ecdysozoa</taxon>
        <taxon>Arthropoda</taxon>
        <taxon>Hexapoda</taxon>
        <taxon>Insecta</taxon>
        <taxon>Pterygota</taxon>
        <taxon>Neoptera</taxon>
        <taxon>Endopterygota</taxon>
        <taxon>Diptera</taxon>
        <taxon>Nematocera</taxon>
        <taxon>Sciaroidea</taxon>
        <taxon>Sciaridae</taxon>
        <taxon>Pseudolycoriella</taxon>
    </lineage>
</organism>
<feature type="region of interest" description="Disordered" evidence="7">
    <location>
        <begin position="940"/>
        <end position="973"/>
    </location>
</feature>
<comment type="caution">
    <text evidence="10">The sequence shown here is derived from an EMBL/GenBank/DDBJ whole genome shotgun (WGS) entry which is preliminary data.</text>
</comment>
<feature type="compositionally biased region" description="Basic and acidic residues" evidence="7">
    <location>
        <begin position="694"/>
        <end position="703"/>
    </location>
</feature>
<gene>
    <name evidence="10" type="primary">chaf1a</name>
    <name evidence="10" type="ORF">Bhyg_13885</name>
</gene>
<dbReference type="PANTHER" id="PTHR15272:SF0">
    <property type="entry name" value="CHROMATIN ASSEMBLY FACTOR 1 SUBUNIT A"/>
    <property type="match status" value="1"/>
</dbReference>
<feature type="compositionally biased region" description="Basic and acidic residues" evidence="7">
    <location>
        <begin position="940"/>
        <end position="957"/>
    </location>
</feature>
<dbReference type="Pfam" id="PF12253">
    <property type="entry name" value="CAF1A_dimeriz"/>
    <property type="match status" value="1"/>
</dbReference>
<evidence type="ECO:0000313" key="11">
    <source>
        <dbReference type="Proteomes" id="UP001151699"/>
    </source>
</evidence>
<evidence type="ECO:0000256" key="7">
    <source>
        <dbReference type="SAM" id="MobiDB-lite"/>
    </source>
</evidence>
<feature type="region of interest" description="Disordered" evidence="7">
    <location>
        <begin position="235"/>
        <end position="257"/>
    </location>
</feature>
<accession>A0A9Q0MNN7</accession>
<protein>
    <submittedName>
        <fullName evidence="10">Chromatin assembly factor 1 subunit A</fullName>
    </submittedName>
</protein>
<evidence type="ECO:0000256" key="1">
    <source>
        <dbReference type="ARBA" id="ARBA00004123"/>
    </source>
</evidence>
<dbReference type="GO" id="GO:0033186">
    <property type="term" value="C:CAF-1 complex"/>
    <property type="evidence" value="ECO:0007669"/>
    <property type="project" value="TreeGrafter"/>
</dbReference>
<feature type="region of interest" description="Disordered" evidence="7">
    <location>
        <begin position="108"/>
        <end position="131"/>
    </location>
</feature>
<evidence type="ECO:0000313" key="10">
    <source>
        <dbReference type="EMBL" id="KAJ6635300.1"/>
    </source>
</evidence>
<dbReference type="Proteomes" id="UP001151699">
    <property type="component" value="Chromosome C"/>
</dbReference>
<feature type="compositionally biased region" description="Basic and acidic residues" evidence="7">
    <location>
        <begin position="323"/>
        <end position="334"/>
    </location>
</feature>
<dbReference type="Pfam" id="PF11600">
    <property type="entry name" value="CAF1A_acidic"/>
    <property type="match status" value="1"/>
</dbReference>
<keyword evidence="6" id="KW-0539">Nucleus</keyword>
<dbReference type="PANTHER" id="PTHR15272">
    <property type="entry name" value="CHROMATIN ASSEMBLY FACTOR 1 SUBUNIT A CAF-1 SUBUNIT A"/>
    <property type="match status" value="1"/>
</dbReference>
<feature type="region of interest" description="Disordered" evidence="7">
    <location>
        <begin position="682"/>
        <end position="709"/>
    </location>
</feature>
<keyword evidence="4" id="KW-0143">Chaperone</keyword>
<dbReference type="GO" id="GO:0005634">
    <property type="term" value="C:nucleus"/>
    <property type="evidence" value="ECO:0007669"/>
    <property type="project" value="UniProtKB-SubCell"/>
</dbReference>
<keyword evidence="11" id="KW-1185">Reference proteome</keyword>
<feature type="domain" description="Chromatin assembly factor 1 subunit A dimerization" evidence="9">
    <location>
        <begin position="638"/>
        <end position="707"/>
    </location>
</feature>